<reference evidence="2" key="1">
    <citation type="journal article" date="2020" name="Nat. Commun.">
        <title>Genome sequence of the cluster root forming white lupin.</title>
        <authorList>
            <person name="Hufnagel B."/>
            <person name="Marques A."/>
            <person name="Soriano A."/>
            <person name="Marques L."/>
            <person name="Divol F."/>
            <person name="Doumas P."/>
            <person name="Sallet E."/>
            <person name="Mancinotti D."/>
            <person name="Carrere S."/>
            <person name="Marande W."/>
            <person name="Arribat S."/>
            <person name="Keller J."/>
            <person name="Huneau C."/>
            <person name="Blein T."/>
            <person name="Aime D."/>
            <person name="Laguerre M."/>
            <person name="Taylor J."/>
            <person name="Schubert V."/>
            <person name="Nelson M."/>
            <person name="Geu-Flores F."/>
            <person name="Crespi M."/>
            <person name="Gallardo-Guerrero K."/>
            <person name="Delaux P.-M."/>
            <person name="Salse J."/>
            <person name="Berges H."/>
            <person name="Guyot R."/>
            <person name="Gouzy J."/>
            <person name="Peret B."/>
        </authorList>
    </citation>
    <scope>NUCLEOTIDE SEQUENCE [LARGE SCALE GENOMIC DNA]</scope>
    <source>
        <strain evidence="2">cv. Amiga</strain>
    </source>
</reference>
<dbReference type="OrthoDB" id="781489at2759"/>
<dbReference type="PANTHER" id="PTHR34539">
    <property type="entry name" value="T6J4.11 PROTEIN"/>
    <property type="match status" value="1"/>
</dbReference>
<dbReference type="AlphaFoldDB" id="A0A6A5MZR7"/>
<protein>
    <submittedName>
        <fullName evidence="1">Uncharacterized protein</fullName>
    </submittedName>
</protein>
<dbReference type="Proteomes" id="UP000447434">
    <property type="component" value="Chromosome 2"/>
</dbReference>
<comment type="caution">
    <text evidence="1">The sequence shown here is derived from an EMBL/GenBank/DDBJ whole genome shotgun (WGS) entry which is preliminary data.</text>
</comment>
<sequence length="183" mass="20555">MEDTSGKKRVRDDSSESWLELSESKRLRDDLLEFFDEADLIPSTHDLDSIMKSLQDEIYASPSPAPITVTSNTGESQPHIGYLLKASDDELGIPPPGDSSVKELKKEDAELFRVSSDSSGIGDLWQFEDQITRSDSFDMGNGFGYENSNTEYVAFDGVFGHSDLYYDSAEFFESWRHETMPAL</sequence>
<name>A0A6A5MZR7_LUPAL</name>
<accession>A0A6A5MZR7</accession>
<organism evidence="1 2">
    <name type="scientific">Lupinus albus</name>
    <name type="common">White lupine</name>
    <name type="synonym">Lupinus termis</name>
    <dbReference type="NCBI Taxonomy" id="3870"/>
    <lineage>
        <taxon>Eukaryota</taxon>
        <taxon>Viridiplantae</taxon>
        <taxon>Streptophyta</taxon>
        <taxon>Embryophyta</taxon>
        <taxon>Tracheophyta</taxon>
        <taxon>Spermatophyta</taxon>
        <taxon>Magnoliopsida</taxon>
        <taxon>eudicotyledons</taxon>
        <taxon>Gunneridae</taxon>
        <taxon>Pentapetalae</taxon>
        <taxon>rosids</taxon>
        <taxon>fabids</taxon>
        <taxon>Fabales</taxon>
        <taxon>Fabaceae</taxon>
        <taxon>Papilionoideae</taxon>
        <taxon>50 kb inversion clade</taxon>
        <taxon>genistoids sensu lato</taxon>
        <taxon>core genistoids</taxon>
        <taxon>Genisteae</taxon>
        <taxon>Lupinus</taxon>
    </lineage>
</organism>
<proteinExistence type="predicted"/>
<gene>
    <name evidence="1" type="ORF">Lalb_Chr02g0146041</name>
</gene>
<evidence type="ECO:0000313" key="1">
    <source>
        <dbReference type="EMBL" id="KAE9618756.1"/>
    </source>
</evidence>
<dbReference type="EMBL" id="WOCE01000002">
    <property type="protein sequence ID" value="KAE9618756.1"/>
    <property type="molecule type" value="Genomic_DNA"/>
</dbReference>
<keyword evidence="2" id="KW-1185">Reference proteome</keyword>
<evidence type="ECO:0000313" key="2">
    <source>
        <dbReference type="Proteomes" id="UP000447434"/>
    </source>
</evidence>
<dbReference type="PANTHER" id="PTHR34539:SF19">
    <property type="entry name" value="T6J4.11 PROTEIN"/>
    <property type="match status" value="1"/>
</dbReference>